<evidence type="ECO:0000313" key="3">
    <source>
        <dbReference type="Proteomes" id="UP001177003"/>
    </source>
</evidence>
<dbReference type="Proteomes" id="UP001177003">
    <property type="component" value="Chromosome 6"/>
</dbReference>
<organism evidence="2 3">
    <name type="scientific">Lactuca saligna</name>
    <name type="common">Willowleaf lettuce</name>
    <dbReference type="NCBI Taxonomy" id="75948"/>
    <lineage>
        <taxon>Eukaryota</taxon>
        <taxon>Viridiplantae</taxon>
        <taxon>Streptophyta</taxon>
        <taxon>Embryophyta</taxon>
        <taxon>Tracheophyta</taxon>
        <taxon>Spermatophyta</taxon>
        <taxon>Magnoliopsida</taxon>
        <taxon>eudicotyledons</taxon>
        <taxon>Gunneridae</taxon>
        <taxon>Pentapetalae</taxon>
        <taxon>asterids</taxon>
        <taxon>campanulids</taxon>
        <taxon>Asterales</taxon>
        <taxon>Asteraceae</taxon>
        <taxon>Cichorioideae</taxon>
        <taxon>Cichorieae</taxon>
        <taxon>Lactucinae</taxon>
        <taxon>Lactuca</taxon>
    </lineage>
</organism>
<proteinExistence type="predicted"/>
<keyword evidence="3" id="KW-1185">Reference proteome</keyword>
<dbReference type="AlphaFoldDB" id="A0AA35ZC76"/>
<feature type="chain" id="PRO_5041464124" evidence="1">
    <location>
        <begin position="27"/>
        <end position="154"/>
    </location>
</feature>
<sequence>MWLTSLIHVHCWNSIIWFSFFDACSLLEFHHVVNFFDAYVHCWTFHNVVNFIDGCSLSRGIVVNCFDACSLLEFHFVVNFFDAYSLLKFVLRNVRVQCFIFTLSLTSSQQNRSEPYTNKVERHLVTVEALELVVAFKRQESRTSYLVKNSGIIF</sequence>
<gene>
    <name evidence="2" type="ORF">LSALG_LOCUS29115</name>
</gene>
<reference evidence="2" key="1">
    <citation type="submission" date="2023-04" db="EMBL/GenBank/DDBJ databases">
        <authorList>
            <person name="Vijverberg K."/>
            <person name="Xiong W."/>
            <person name="Schranz E."/>
        </authorList>
    </citation>
    <scope>NUCLEOTIDE SEQUENCE</scope>
</reference>
<name>A0AA35ZC76_LACSI</name>
<dbReference type="EMBL" id="OX465082">
    <property type="protein sequence ID" value="CAI9289896.1"/>
    <property type="molecule type" value="Genomic_DNA"/>
</dbReference>
<evidence type="ECO:0000313" key="2">
    <source>
        <dbReference type="EMBL" id="CAI9289896.1"/>
    </source>
</evidence>
<evidence type="ECO:0000256" key="1">
    <source>
        <dbReference type="SAM" id="SignalP"/>
    </source>
</evidence>
<accession>A0AA35ZC76</accession>
<keyword evidence="1" id="KW-0732">Signal</keyword>
<feature type="signal peptide" evidence="1">
    <location>
        <begin position="1"/>
        <end position="26"/>
    </location>
</feature>
<protein>
    <submittedName>
        <fullName evidence="2">Uncharacterized protein</fullName>
    </submittedName>
</protein>